<dbReference type="AlphaFoldDB" id="A0A2K2B1G7"/>
<dbReference type="PANTHER" id="PTHR34676">
    <property type="entry name" value="DUF4219 DOMAIN-CONTAINING PROTEIN-RELATED"/>
    <property type="match status" value="1"/>
</dbReference>
<dbReference type="Pfam" id="PF14223">
    <property type="entry name" value="Retrotran_gag_2"/>
    <property type="match status" value="1"/>
</dbReference>
<dbReference type="STRING" id="3694.A0A2K2B1G7"/>
<sequence>MLYEDHINKHEVLNKETNQQVQDANFNVQNEGSSTSMPLLFDGNNYAYWKVRMIIYLQSIDYDLWLSIKNGPHKPTKIKNDITVPKARNDYNNSDKKLLSMNVKAMNILYCALSKSEFNKIASYKNAKDIWHKDENKEESSRETLRFYKFNKMEHIKVDFPLLQNKKKNHHHKQAMKATWSDDSNSSSSDDEEHVVNMCFMAIESDDEVISSNDEFDLTYNELYDVFESLYDEFKKIG</sequence>
<gene>
    <name evidence="2" type="ORF">POPTR_003G045100</name>
</gene>
<dbReference type="InParanoid" id="A0A2K2B1G7"/>
<keyword evidence="3" id="KW-1185">Reference proteome</keyword>
<protein>
    <recommendedName>
        <fullName evidence="4">DUF4219 domain-containing protein</fullName>
    </recommendedName>
</protein>
<evidence type="ECO:0000256" key="1">
    <source>
        <dbReference type="SAM" id="MobiDB-lite"/>
    </source>
</evidence>
<evidence type="ECO:0000313" key="3">
    <source>
        <dbReference type="Proteomes" id="UP000006729"/>
    </source>
</evidence>
<proteinExistence type="predicted"/>
<organism evidence="2 3">
    <name type="scientific">Populus trichocarpa</name>
    <name type="common">Western balsam poplar</name>
    <name type="synonym">Populus balsamifera subsp. trichocarpa</name>
    <dbReference type="NCBI Taxonomy" id="3694"/>
    <lineage>
        <taxon>Eukaryota</taxon>
        <taxon>Viridiplantae</taxon>
        <taxon>Streptophyta</taxon>
        <taxon>Embryophyta</taxon>
        <taxon>Tracheophyta</taxon>
        <taxon>Spermatophyta</taxon>
        <taxon>Magnoliopsida</taxon>
        <taxon>eudicotyledons</taxon>
        <taxon>Gunneridae</taxon>
        <taxon>Pentapetalae</taxon>
        <taxon>rosids</taxon>
        <taxon>fabids</taxon>
        <taxon>Malpighiales</taxon>
        <taxon>Salicaceae</taxon>
        <taxon>Saliceae</taxon>
        <taxon>Populus</taxon>
    </lineage>
</organism>
<dbReference type="EMBL" id="CM009292">
    <property type="protein sequence ID" value="PNT43622.1"/>
    <property type="molecule type" value="Genomic_DNA"/>
</dbReference>
<reference evidence="2 3" key="1">
    <citation type="journal article" date="2006" name="Science">
        <title>The genome of black cottonwood, Populus trichocarpa (Torr. &amp; Gray).</title>
        <authorList>
            <person name="Tuskan G.A."/>
            <person name="Difazio S."/>
            <person name="Jansson S."/>
            <person name="Bohlmann J."/>
            <person name="Grigoriev I."/>
            <person name="Hellsten U."/>
            <person name="Putnam N."/>
            <person name="Ralph S."/>
            <person name="Rombauts S."/>
            <person name="Salamov A."/>
            <person name="Schein J."/>
            <person name="Sterck L."/>
            <person name="Aerts A."/>
            <person name="Bhalerao R.R."/>
            <person name="Bhalerao R.P."/>
            <person name="Blaudez D."/>
            <person name="Boerjan W."/>
            <person name="Brun A."/>
            <person name="Brunner A."/>
            <person name="Busov V."/>
            <person name="Campbell M."/>
            <person name="Carlson J."/>
            <person name="Chalot M."/>
            <person name="Chapman J."/>
            <person name="Chen G.L."/>
            <person name="Cooper D."/>
            <person name="Coutinho P.M."/>
            <person name="Couturier J."/>
            <person name="Covert S."/>
            <person name="Cronk Q."/>
            <person name="Cunningham R."/>
            <person name="Davis J."/>
            <person name="Degroeve S."/>
            <person name="Dejardin A."/>
            <person name="Depamphilis C."/>
            <person name="Detter J."/>
            <person name="Dirks B."/>
            <person name="Dubchak I."/>
            <person name="Duplessis S."/>
            <person name="Ehlting J."/>
            <person name="Ellis B."/>
            <person name="Gendler K."/>
            <person name="Goodstein D."/>
            <person name="Gribskov M."/>
            <person name="Grimwood J."/>
            <person name="Groover A."/>
            <person name="Gunter L."/>
            <person name="Hamberger B."/>
            <person name="Heinze B."/>
            <person name="Helariutta Y."/>
            <person name="Henrissat B."/>
            <person name="Holligan D."/>
            <person name="Holt R."/>
            <person name="Huang W."/>
            <person name="Islam-Faridi N."/>
            <person name="Jones S."/>
            <person name="Jones-Rhoades M."/>
            <person name="Jorgensen R."/>
            <person name="Joshi C."/>
            <person name="Kangasjarvi J."/>
            <person name="Karlsson J."/>
            <person name="Kelleher C."/>
            <person name="Kirkpatrick R."/>
            <person name="Kirst M."/>
            <person name="Kohler A."/>
            <person name="Kalluri U."/>
            <person name="Larimer F."/>
            <person name="Leebens-Mack J."/>
            <person name="Leple J.C."/>
            <person name="Locascio P."/>
            <person name="Lou Y."/>
            <person name="Lucas S."/>
            <person name="Martin F."/>
            <person name="Montanini B."/>
            <person name="Napoli C."/>
            <person name="Nelson D.R."/>
            <person name="Nelson C."/>
            <person name="Nieminen K."/>
            <person name="Nilsson O."/>
            <person name="Pereda V."/>
            <person name="Peter G."/>
            <person name="Philippe R."/>
            <person name="Pilate G."/>
            <person name="Poliakov A."/>
            <person name="Razumovskaya J."/>
            <person name="Richardson P."/>
            <person name="Rinaldi C."/>
            <person name="Ritland K."/>
            <person name="Rouze P."/>
            <person name="Ryaboy D."/>
            <person name="Schmutz J."/>
            <person name="Schrader J."/>
            <person name="Segerman B."/>
            <person name="Shin H."/>
            <person name="Siddiqui A."/>
            <person name="Sterky F."/>
            <person name="Terry A."/>
            <person name="Tsai C.J."/>
            <person name="Uberbacher E."/>
            <person name="Unneberg P."/>
            <person name="Vahala J."/>
            <person name="Wall K."/>
            <person name="Wessler S."/>
            <person name="Yang G."/>
            <person name="Yin T."/>
            <person name="Douglas C."/>
            <person name="Marra M."/>
            <person name="Sandberg G."/>
            <person name="Van de Peer Y."/>
            <person name="Rokhsar D."/>
        </authorList>
    </citation>
    <scope>NUCLEOTIDE SEQUENCE [LARGE SCALE GENOMIC DNA]</scope>
    <source>
        <strain evidence="3">cv. Nisqually</strain>
    </source>
</reference>
<feature type="region of interest" description="Disordered" evidence="1">
    <location>
        <begin position="171"/>
        <end position="191"/>
    </location>
</feature>
<name>A0A2K2B1G7_POPTR</name>
<evidence type="ECO:0000313" key="2">
    <source>
        <dbReference type="EMBL" id="PNT43622.1"/>
    </source>
</evidence>
<evidence type="ECO:0008006" key="4">
    <source>
        <dbReference type="Google" id="ProtNLM"/>
    </source>
</evidence>
<accession>A0A2K2B1G7</accession>
<dbReference type="PANTHER" id="PTHR34676:SF8">
    <property type="entry name" value="TRANSMEMBRANE PROTEIN"/>
    <property type="match status" value="1"/>
</dbReference>
<dbReference type="Proteomes" id="UP000006729">
    <property type="component" value="Chromosome 3"/>
</dbReference>